<dbReference type="Pfam" id="PF09393">
    <property type="entry name" value="DUF2001"/>
    <property type="match status" value="1"/>
</dbReference>
<dbReference type="Gene3D" id="2.30.110.40">
    <property type="entry name" value="Phage tail tube protein"/>
    <property type="match status" value="1"/>
</dbReference>
<sequence length="140" mass="15444">MTLDSTKTLNGSFGKMYSADGEWLTNVQSAEAQGEITKEEVHRAGTRVTGHKVTGITYSGAMTGYKVTTKLAKQIAQVANDSKGSFVTELVMKLDDPESADKAWVRLKGVQFDSIPILKYEMKSLVMEETPFTFSGFEYL</sequence>
<reference evidence="1 2" key="1">
    <citation type="submission" date="2020-08" db="EMBL/GenBank/DDBJ databases">
        <title>Genomic Encyclopedia of Type Strains, Phase IV (KMG-IV): sequencing the most valuable type-strain genomes for metagenomic binning, comparative biology and taxonomic classification.</title>
        <authorList>
            <person name="Goeker M."/>
        </authorList>
    </citation>
    <scope>NUCLEOTIDE SEQUENCE [LARGE SCALE GENOMIC DNA]</scope>
    <source>
        <strain evidence="1 2">DSM 105481</strain>
    </source>
</reference>
<evidence type="ECO:0008006" key="3">
    <source>
        <dbReference type="Google" id="ProtNLM"/>
    </source>
</evidence>
<dbReference type="Proteomes" id="UP000626697">
    <property type="component" value="Unassembled WGS sequence"/>
</dbReference>
<evidence type="ECO:0000313" key="2">
    <source>
        <dbReference type="Proteomes" id="UP000626697"/>
    </source>
</evidence>
<gene>
    <name evidence="1" type="ORF">HNP81_002807</name>
</gene>
<organism evidence="1 2">
    <name type="scientific">Peribacillus huizhouensis</name>
    <dbReference type="NCBI Taxonomy" id="1501239"/>
    <lineage>
        <taxon>Bacteria</taxon>
        <taxon>Bacillati</taxon>
        <taxon>Bacillota</taxon>
        <taxon>Bacilli</taxon>
        <taxon>Bacillales</taxon>
        <taxon>Bacillaceae</taxon>
        <taxon>Peribacillus</taxon>
    </lineage>
</organism>
<accession>A0ABR6CR51</accession>
<name>A0ABR6CR51_9BACI</name>
<protein>
    <recommendedName>
        <fullName evidence="3">Phage portal protein</fullName>
    </recommendedName>
</protein>
<dbReference type="SUPFAM" id="SSF69279">
    <property type="entry name" value="Phage tail proteins"/>
    <property type="match status" value="1"/>
</dbReference>
<dbReference type="InterPro" id="IPR038628">
    <property type="entry name" value="XkdM-like_sf"/>
</dbReference>
<dbReference type="RefSeq" id="WP_182502969.1">
    <property type="nucleotide sequence ID" value="NZ_JACJHX010000008.1"/>
</dbReference>
<dbReference type="EMBL" id="JACJHX010000008">
    <property type="protein sequence ID" value="MBA9027517.1"/>
    <property type="molecule type" value="Genomic_DNA"/>
</dbReference>
<keyword evidence="2" id="KW-1185">Reference proteome</keyword>
<comment type="caution">
    <text evidence="1">The sequence shown here is derived from an EMBL/GenBank/DDBJ whole genome shotgun (WGS) entry which is preliminary data.</text>
</comment>
<proteinExistence type="predicted"/>
<evidence type="ECO:0000313" key="1">
    <source>
        <dbReference type="EMBL" id="MBA9027517.1"/>
    </source>
</evidence>
<dbReference type="InterPro" id="IPR018989">
    <property type="entry name" value="DUF2001"/>
</dbReference>